<sequence>MGSQRHENSRARVLGRKENASHMFMTITMQDFFPILPEIFLLAMIAVILVVDAFLPEYYRIFTYQISQATLVGVAILVLLVQPEQSVLGFHDTFVSDPLATLLKVFIALVTFLVFVYSKPYLQERNLFKGEYFILGLTAVLGMFVLVSAHSLLTVYLGLELLSLSLYAMVGLHRESITASEAAMKYFVLGALASGMLLYGMSLLYGVTGTLDLAGISDYLAGGAGEGSVRLSFTEARPVLIVGLIFVLVGIAFKLGVAPFHMWVPDVYQGAPTAATLFIGTAPKIAAFAMLMRLLVDGLMGLKGDWMEMLTILAILSMGIGNIIAISQTNLKRMLAYSTIAHAGFLLLGVIAGTKAGFSASTFYVIVYTLMAAGGFGMIILLSRTGFESDRLDDFKGLNERSPWYAFLMLILMLSMAGVPPFLGFWAKWSVLRELVSADMVWLAVVAVCFAVIGLFYYLRVVRLMYFDTPHDRAPIQPEVGMQVMIAANALAILALGLYPGALMTVCTAAISP</sequence>
<dbReference type="NCBIfam" id="NF004442">
    <property type="entry name" value="PRK05777.1-5"/>
    <property type="match status" value="1"/>
</dbReference>
<reference evidence="8" key="1">
    <citation type="submission" date="2019-02" db="EMBL/GenBank/DDBJ databases">
        <authorList>
            <person name="Gruber-Vodicka R. H."/>
            <person name="Seah K. B. B."/>
        </authorList>
    </citation>
    <scope>NUCLEOTIDE SEQUENCE</scope>
    <source>
        <strain evidence="8">BECK_S313</strain>
    </source>
</reference>
<gene>
    <name evidence="5" type="primary">nuoN</name>
    <name evidence="8" type="ORF">BECKLPF1236B_GA0070989_11541</name>
</gene>
<keyword evidence="5" id="KW-1278">Translocase</keyword>
<feature type="transmembrane region" description="Helical" evidence="5">
    <location>
        <begin position="239"/>
        <end position="262"/>
    </location>
</feature>
<protein>
    <recommendedName>
        <fullName evidence="5">NADH-quinone oxidoreductase subunit N</fullName>
        <ecNumber evidence="5">7.1.1.-</ecNumber>
    </recommendedName>
    <alternativeName>
        <fullName evidence="5">NADH dehydrogenase I subunit N</fullName>
    </alternativeName>
    <alternativeName>
        <fullName evidence="5">NDH-1 subunit N</fullName>
    </alternativeName>
</protein>
<dbReference type="GO" id="GO:0048038">
    <property type="term" value="F:quinone binding"/>
    <property type="evidence" value="ECO:0007669"/>
    <property type="project" value="UniProtKB-KW"/>
</dbReference>
<evidence type="ECO:0000256" key="4">
    <source>
        <dbReference type="ARBA" id="ARBA00023136"/>
    </source>
</evidence>
<evidence type="ECO:0000256" key="2">
    <source>
        <dbReference type="ARBA" id="ARBA00022692"/>
    </source>
</evidence>
<keyword evidence="5" id="KW-0520">NAD</keyword>
<dbReference type="GO" id="GO:0012505">
    <property type="term" value="C:endomembrane system"/>
    <property type="evidence" value="ECO:0007669"/>
    <property type="project" value="UniProtKB-SubCell"/>
</dbReference>
<accession>A0A450WPD4</accession>
<dbReference type="InterPro" id="IPR001750">
    <property type="entry name" value="ND/Mrp_TM"/>
</dbReference>
<feature type="transmembrane region" description="Helical" evidence="5">
    <location>
        <begin position="155"/>
        <end position="174"/>
    </location>
</feature>
<name>A0A450WPD4_9GAMM</name>
<evidence type="ECO:0000256" key="1">
    <source>
        <dbReference type="ARBA" id="ARBA00004127"/>
    </source>
</evidence>
<feature type="transmembrane region" description="Helical" evidence="5">
    <location>
        <begin position="186"/>
        <end position="207"/>
    </location>
</feature>
<keyword evidence="5" id="KW-0830">Ubiquinone</keyword>
<proteinExistence type="inferred from homology"/>
<evidence type="ECO:0000256" key="3">
    <source>
        <dbReference type="ARBA" id="ARBA00022989"/>
    </source>
</evidence>
<dbReference type="PRINTS" id="PR01434">
    <property type="entry name" value="NADHDHGNASE5"/>
</dbReference>
<dbReference type="GO" id="GO:0050136">
    <property type="term" value="F:NADH dehydrogenase (quinone) (non-electrogenic) activity"/>
    <property type="evidence" value="ECO:0007669"/>
    <property type="project" value="UniProtKB-UniRule"/>
</dbReference>
<feature type="domain" description="NADH:quinone oxidoreductase/Mrp antiporter transmembrane" evidence="7">
    <location>
        <begin position="149"/>
        <end position="453"/>
    </location>
</feature>
<feature type="transmembrane region" description="Helical" evidence="5">
    <location>
        <begin position="274"/>
        <end position="294"/>
    </location>
</feature>
<organism evidence="8">
    <name type="scientific">Candidatus Kentrum sp. LPFa</name>
    <dbReference type="NCBI Taxonomy" id="2126335"/>
    <lineage>
        <taxon>Bacteria</taxon>
        <taxon>Pseudomonadati</taxon>
        <taxon>Pseudomonadota</taxon>
        <taxon>Gammaproteobacteria</taxon>
        <taxon>Candidatus Kentrum</taxon>
    </lineage>
</organism>
<comment type="function">
    <text evidence="5">NDH-1 shuttles electrons from NADH, via FMN and iron-sulfur (Fe-S) centers, to quinones in the respiratory chain. The immediate electron acceptor for the enzyme in this species is believed to be ubiquinone. Couples the redox reaction to proton translocation (for every two electrons transferred, four hydrogen ions are translocated across the cytoplasmic membrane), and thus conserves the redox energy in a proton gradient.</text>
</comment>
<comment type="subcellular location">
    <subcellularLocation>
        <location evidence="5">Cell membrane</location>
        <topology evidence="5">Multi-pass membrane protein</topology>
    </subcellularLocation>
    <subcellularLocation>
        <location evidence="1">Endomembrane system</location>
        <topology evidence="1">Multi-pass membrane protein</topology>
    </subcellularLocation>
    <subcellularLocation>
        <location evidence="6">Membrane</location>
        <topology evidence="6">Multi-pass membrane protein</topology>
    </subcellularLocation>
</comment>
<keyword evidence="2 5" id="KW-0812">Transmembrane</keyword>
<evidence type="ECO:0000256" key="5">
    <source>
        <dbReference type="HAMAP-Rule" id="MF_00445"/>
    </source>
</evidence>
<dbReference type="Pfam" id="PF00361">
    <property type="entry name" value="Proton_antipo_M"/>
    <property type="match status" value="1"/>
</dbReference>
<keyword evidence="5" id="KW-0874">Quinone</keyword>
<dbReference type="GO" id="GO:0008137">
    <property type="term" value="F:NADH dehydrogenase (ubiquinone) activity"/>
    <property type="evidence" value="ECO:0007669"/>
    <property type="project" value="InterPro"/>
</dbReference>
<dbReference type="EC" id="7.1.1.-" evidence="5"/>
<feature type="transmembrane region" description="Helical" evidence="5">
    <location>
        <begin position="440"/>
        <end position="459"/>
    </location>
</feature>
<evidence type="ECO:0000313" key="8">
    <source>
        <dbReference type="EMBL" id="VFK18849.1"/>
    </source>
</evidence>
<comment type="catalytic activity">
    <reaction evidence="5">
        <text>a quinone + NADH + 5 H(+)(in) = a quinol + NAD(+) + 4 H(+)(out)</text>
        <dbReference type="Rhea" id="RHEA:57888"/>
        <dbReference type="ChEBI" id="CHEBI:15378"/>
        <dbReference type="ChEBI" id="CHEBI:24646"/>
        <dbReference type="ChEBI" id="CHEBI:57540"/>
        <dbReference type="ChEBI" id="CHEBI:57945"/>
        <dbReference type="ChEBI" id="CHEBI:132124"/>
    </reaction>
</comment>
<dbReference type="PANTHER" id="PTHR22773">
    <property type="entry name" value="NADH DEHYDROGENASE"/>
    <property type="match status" value="1"/>
</dbReference>
<dbReference type="EMBL" id="CAADFK010000154">
    <property type="protein sequence ID" value="VFK18849.1"/>
    <property type="molecule type" value="Genomic_DNA"/>
</dbReference>
<feature type="transmembrane region" description="Helical" evidence="5">
    <location>
        <begin position="363"/>
        <end position="383"/>
    </location>
</feature>
<keyword evidence="3 5" id="KW-1133">Transmembrane helix</keyword>
<evidence type="ECO:0000256" key="6">
    <source>
        <dbReference type="RuleBase" id="RU000320"/>
    </source>
</evidence>
<feature type="transmembrane region" description="Helical" evidence="5">
    <location>
        <begin position="101"/>
        <end position="118"/>
    </location>
</feature>
<feature type="transmembrane region" description="Helical" evidence="5">
    <location>
        <begin position="130"/>
        <end position="149"/>
    </location>
</feature>
<keyword evidence="4 5" id="KW-0472">Membrane</keyword>
<feature type="transmembrane region" description="Helical" evidence="5">
    <location>
        <begin position="334"/>
        <end position="351"/>
    </location>
</feature>
<dbReference type="NCBIfam" id="TIGR01770">
    <property type="entry name" value="NDH_I_N"/>
    <property type="match status" value="1"/>
</dbReference>
<evidence type="ECO:0000259" key="7">
    <source>
        <dbReference type="Pfam" id="PF00361"/>
    </source>
</evidence>
<dbReference type="InterPro" id="IPR010096">
    <property type="entry name" value="NADH-Q_OxRdtase_suN/2"/>
</dbReference>
<dbReference type="GO" id="GO:0005886">
    <property type="term" value="C:plasma membrane"/>
    <property type="evidence" value="ECO:0007669"/>
    <property type="project" value="UniProtKB-SubCell"/>
</dbReference>
<comment type="subunit">
    <text evidence="5">NDH-1 is composed of 14 different subunits. Subunits NuoA, H, J, K, L, M, N constitute the membrane sector of the complex.</text>
</comment>
<feature type="transmembrane region" description="Helical" evidence="5">
    <location>
        <begin position="32"/>
        <end position="55"/>
    </location>
</feature>
<feature type="transmembrane region" description="Helical" evidence="5">
    <location>
        <begin position="306"/>
        <end position="327"/>
    </location>
</feature>
<feature type="transmembrane region" description="Helical" evidence="5">
    <location>
        <begin position="404"/>
        <end position="428"/>
    </location>
</feature>
<dbReference type="HAMAP" id="MF_00445">
    <property type="entry name" value="NDH1_NuoN_1"/>
    <property type="match status" value="1"/>
</dbReference>
<keyword evidence="5" id="KW-0813">Transport</keyword>
<dbReference type="AlphaFoldDB" id="A0A450WPD4"/>
<dbReference type="GO" id="GO:0042773">
    <property type="term" value="P:ATP synthesis coupled electron transport"/>
    <property type="evidence" value="ECO:0007669"/>
    <property type="project" value="InterPro"/>
</dbReference>
<keyword evidence="5" id="KW-1003">Cell membrane</keyword>
<feature type="transmembrane region" description="Helical" evidence="5">
    <location>
        <begin position="62"/>
        <end position="81"/>
    </location>
</feature>
<comment type="similarity">
    <text evidence="5">Belongs to the complex I subunit 2 family.</text>
</comment>